<dbReference type="InterPro" id="IPR007110">
    <property type="entry name" value="Ig-like_dom"/>
</dbReference>
<dbReference type="InterPro" id="IPR013106">
    <property type="entry name" value="Ig_V-set"/>
</dbReference>
<dbReference type="InterPro" id="IPR003599">
    <property type="entry name" value="Ig_sub"/>
</dbReference>
<reference evidence="2" key="2">
    <citation type="submission" date="2025-09" db="UniProtKB">
        <authorList>
            <consortium name="Ensembl"/>
        </authorList>
    </citation>
    <scope>IDENTIFICATION</scope>
</reference>
<proteinExistence type="predicted"/>
<dbReference type="SUPFAM" id="SSF48726">
    <property type="entry name" value="Immunoglobulin"/>
    <property type="match status" value="2"/>
</dbReference>
<dbReference type="Pfam" id="PF07686">
    <property type="entry name" value="V-set"/>
    <property type="match status" value="1"/>
</dbReference>
<evidence type="ECO:0000313" key="3">
    <source>
        <dbReference type="Proteomes" id="UP000261340"/>
    </source>
</evidence>
<organism evidence="2 3">
    <name type="scientific">Amphilophus citrinellus</name>
    <name type="common">Midas cichlid</name>
    <name type="synonym">Cichlasoma citrinellum</name>
    <dbReference type="NCBI Taxonomy" id="61819"/>
    <lineage>
        <taxon>Eukaryota</taxon>
        <taxon>Metazoa</taxon>
        <taxon>Chordata</taxon>
        <taxon>Craniata</taxon>
        <taxon>Vertebrata</taxon>
        <taxon>Euteleostomi</taxon>
        <taxon>Actinopterygii</taxon>
        <taxon>Neopterygii</taxon>
        <taxon>Teleostei</taxon>
        <taxon>Neoteleostei</taxon>
        <taxon>Acanthomorphata</taxon>
        <taxon>Ovalentaria</taxon>
        <taxon>Cichlomorphae</taxon>
        <taxon>Cichliformes</taxon>
        <taxon>Cichlidae</taxon>
        <taxon>New World cichlids</taxon>
        <taxon>Cichlasomatinae</taxon>
        <taxon>Heroini</taxon>
        <taxon>Amphilophus</taxon>
    </lineage>
</organism>
<dbReference type="SMART" id="SM00409">
    <property type="entry name" value="IG"/>
    <property type="match status" value="2"/>
</dbReference>
<dbReference type="InterPro" id="IPR003598">
    <property type="entry name" value="Ig_sub2"/>
</dbReference>
<keyword evidence="3" id="KW-1185">Reference proteome</keyword>
<name>A0A3Q0S8T6_AMPCI</name>
<dbReference type="GeneTree" id="ENSGT00940000176060"/>
<dbReference type="PANTHER" id="PTHR46013:SF4">
    <property type="entry name" value="B-CELL RECEPTOR CD22-RELATED"/>
    <property type="match status" value="1"/>
</dbReference>
<dbReference type="PROSITE" id="PS50835">
    <property type="entry name" value="IG_LIKE"/>
    <property type="match status" value="2"/>
</dbReference>
<dbReference type="SMART" id="SM00408">
    <property type="entry name" value="IGc2"/>
    <property type="match status" value="2"/>
</dbReference>
<sequence>MNTFASHCNASVPGVICSACKVNSQEPHMCAVKGSSIVILCSFSCPDKENVQRVMWSHEENIFDGPFIYASDSNNSASRFRYIGNKQDNCSLQMHHVERSDKGKYSCESPLVFISQRQSVQEGDSVNLTCTNSCDRRNLSFVFTWFKNGGRLHERQMLHLRNVSFTDSGNYSCSLKADTEATSEVLHVDVECEYCTEILSLLTLAFFFENRSCFMLSDCEEEVTYATINFHTKRKADM</sequence>
<dbReference type="InterPro" id="IPR036179">
    <property type="entry name" value="Ig-like_dom_sf"/>
</dbReference>
<dbReference type="Ensembl" id="ENSACIT00000018667.1">
    <property type="protein sequence ID" value="ENSACIP00000018178.1"/>
    <property type="gene ID" value="ENSACIG00000014184.1"/>
</dbReference>
<dbReference type="AlphaFoldDB" id="A0A3Q0S8T6"/>
<feature type="domain" description="Ig-like" evidence="1">
    <location>
        <begin position="13"/>
        <end position="107"/>
    </location>
</feature>
<dbReference type="Gene3D" id="2.60.40.10">
    <property type="entry name" value="Immunoglobulins"/>
    <property type="match status" value="2"/>
</dbReference>
<dbReference type="OMA" id="CVCYFRC"/>
<evidence type="ECO:0000259" key="1">
    <source>
        <dbReference type="PROSITE" id="PS50835"/>
    </source>
</evidence>
<dbReference type="PANTHER" id="PTHR46013">
    <property type="entry name" value="VASCULAR CELL ADHESION MOLECULE 1"/>
    <property type="match status" value="1"/>
</dbReference>
<dbReference type="Pfam" id="PF13895">
    <property type="entry name" value="Ig_2"/>
    <property type="match status" value="1"/>
</dbReference>
<accession>A0A3Q0S8T6</accession>
<dbReference type="InterPro" id="IPR013783">
    <property type="entry name" value="Ig-like_fold"/>
</dbReference>
<reference evidence="2" key="1">
    <citation type="submission" date="2025-08" db="UniProtKB">
        <authorList>
            <consortium name="Ensembl"/>
        </authorList>
    </citation>
    <scope>IDENTIFICATION</scope>
</reference>
<protein>
    <recommendedName>
        <fullName evidence="1">Ig-like domain-containing protein</fullName>
    </recommendedName>
</protein>
<evidence type="ECO:0000313" key="2">
    <source>
        <dbReference type="Ensembl" id="ENSACIP00000018178.1"/>
    </source>
</evidence>
<dbReference type="Proteomes" id="UP000261340">
    <property type="component" value="Unplaced"/>
</dbReference>
<feature type="domain" description="Ig-like" evidence="1">
    <location>
        <begin position="110"/>
        <end position="183"/>
    </location>
</feature>
<dbReference type="STRING" id="61819.ENSACIP00000018178"/>